<sequence>MSGWPDEEFQGIIPCAGTFFYVTNWLDLLSSQGIKLTTYRHDPDNPQALIFIFHCWLSASSSYSHLARRFEQSNFAAFAFDQEGHGKSGGARGELRDISENINLGIEFIEKTRQQFDRDLPVFIIGESMGGLTCVGISLRIPEVIRGMILLAPALGLTPKFFAQKWTDEPFDLKDMVIVSSNPKILEWWTKNPDTYLGKTSPATGDAFTRGMNEAQQQVPQVRTPFILFHGEHDEVCPIDASRQFFRNSGAADKEFAYDENWYHLISLEPQIPQILDRIVAWIQARI</sequence>
<reference evidence="2" key="1">
    <citation type="submission" date="2021-09" db="EMBL/GenBank/DDBJ databases">
        <authorList>
            <consortium name="AG Swart"/>
            <person name="Singh M."/>
            <person name="Singh A."/>
            <person name="Seah K."/>
            <person name="Emmerich C."/>
        </authorList>
    </citation>
    <scope>NUCLEOTIDE SEQUENCE</scope>
    <source>
        <strain evidence="2">ATCC30299</strain>
    </source>
</reference>
<dbReference type="Pfam" id="PF12146">
    <property type="entry name" value="Hydrolase_4"/>
    <property type="match status" value="1"/>
</dbReference>
<evidence type="ECO:0000313" key="2">
    <source>
        <dbReference type="EMBL" id="CAG9311051.1"/>
    </source>
</evidence>
<evidence type="ECO:0000259" key="1">
    <source>
        <dbReference type="Pfam" id="PF12146"/>
    </source>
</evidence>
<gene>
    <name evidence="2" type="ORF">BSTOLATCC_MIC2755</name>
</gene>
<dbReference type="InterPro" id="IPR022742">
    <property type="entry name" value="Hydrolase_4"/>
</dbReference>
<feature type="domain" description="Serine aminopeptidase S33" evidence="1">
    <location>
        <begin position="45"/>
        <end position="271"/>
    </location>
</feature>
<comment type="caution">
    <text evidence="2">The sequence shown here is derived from an EMBL/GenBank/DDBJ whole genome shotgun (WGS) entry which is preliminary data.</text>
</comment>
<protein>
    <recommendedName>
        <fullName evidence="1">Serine aminopeptidase S33 domain-containing protein</fullName>
    </recommendedName>
</protein>
<dbReference type="InterPro" id="IPR051044">
    <property type="entry name" value="MAG_DAG_Lipase"/>
</dbReference>
<dbReference type="AlphaFoldDB" id="A0AAU9ICE2"/>
<name>A0AAU9ICE2_9CILI</name>
<dbReference type="PANTHER" id="PTHR11614">
    <property type="entry name" value="PHOSPHOLIPASE-RELATED"/>
    <property type="match status" value="1"/>
</dbReference>
<dbReference type="Gene3D" id="3.40.50.1820">
    <property type="entry name" value="alpha/beta hydrolase"/>
    <property type="match status" value="1"/>
</dbReference>
<evidence type="ECO:0000313" key="3">
    <source>
        <dbReference type="Proteomes" id="UP001162131"/>
    </source>
</evidence>
<keyword evidence="3" id="KW-1185">Reference proteome</keyword>
<dbReference type="SUPFAM" id="SSF53474">
    <property type="entry name" value="alpha/beta-Hydrolases"/>
    <property type="match status" value="1"/>
</dbReference>
<organism evidence="2 3">
    <name type="scientific">Blepharisma stoltei</name>
    <dbReference type="NCBI Taxonomy" id="1481888"/>
    <lineage>
        <taxon>Eukaryota</taxon>
        <taxon>Sar</taxon>
        <taxon>Alveolata</taxon>
        <taxon>Ciliophora</taxon>
        <taxon>Postciliodesmatophora</taxon>
        <taxon>Heterotrichea</taxon>
        <taxon>Heterotrichida</taxon>
        <taxon>Blepharismidae</taxon>
        <taxon>Blepharisma</taxon>
    </lineage>
</organism>
<accession>A0AAU9ICE2</accession>
<dbReference type="Proteomes" id="UP001162131">
    <property type="component" value="Unassembled WGS sequence"/>
</dbReference>
<dbReference type="InterPro" id="IPR029058">
    <property type="entry name" value="AB_hydrolase_fold"/>
</dbReference>
<dbReference type="EMBL" id="CAJZBQ010000003">
    <property type="protein sequence ID" value="CAG9311051.1"/>
    <property type="molecule type" value="Genomic_DNA"/>
</dbReference>
<proteinExistence type="predicted"/>